<protein>
    <submittedName>
        <fullName evidence="2">Uncharacterized protein</fullName>
    </submittedName>
</protein>
<dbReference type="Proteomes" id="UP001472677">
    <property type="component" value="Unassembled WGS sequence"/>
</dbReference>
<evidence type="ECO:0000313" key="3">
    <source>
        <dbReference type="Proteomes" id="UP001472677"/>
    </source>
</evidence>
<comment type="caution">
    <text evidence="2">The sequence shown here is derived from an EMBL/GenBank/DDBJ whole genome shotgun (WGS) entry which is preliminary data.</text>
</comment>
<dbReference type="Pfam" id="PF14223">
    <property type="entry name" value="Retrotran_gag_2"/>
    <property type="match status" value="1"/>
</dbReference>
<dbReference type="EMBL" id="JBBPBM010000001">
    <property type="protein sequence ID" value="KAK8600442.1"/>
    <property type="molecule type" value="Genomic_DNA"/>
</dbReference>
<organism evidence="2 3">
    <name type="scientific">Hibiscus sabdariffa</name>
    <name type="common">roselle</name>
    <dbReference type="NCBI Taxonomy" id="183260"/>
    <lineage>
        <taxon>Eukaryota</taxon>
        <taxon>Viridiplantae</taxon>
        <taxon>Streptophyta</taxon>
        <taxon>Embryophyta</taxon>
        <taxon>Tracheophyta</taxon>
        <taxon>Spermatophyta</taxon>
        <taxon>Magnoliopsida</taxon>
        <taxon>eudicotyledons</taxon>
        <taxon>Gunneridae</taxon>
        <taxon>Pentapetalae</taxon>
        <taxon>rosids</taxon>
        <taxon>malvids</taxon>
        <taxon>Malvales</taxon>
        <taxon>Malvaceae</taxon>
        <taxon>Malvoideae</taxon>
        <taxon>Hibiscus</taxon>
    </lineage>
</organism>
<feature type="compositionally biased region" description="Basic residues" evidence="1">
    <location>
        <begin position="65"/>
        <end position="77"/>
    </location>
</feature>
<feature type="compositionally biased region" description="Basic and acidic residues" evidence="1">
    <location>
        <begin position="49"/>
        <end position="63"/>
    </location>
</feature>
<feature type="region of interest" description="Disordered" evidence="1">
    <location>
        <begin position="46"/>
        <end position="77"/>
    </location>
</feature>
<sequence length="89" mass="10217">MQEGHDLAQHVNVCNQIIADLIQLDVKIENEDSAMIMLCSLPPSYEHMGNQDRGRKLENEGSGRRNSRSKSRGKKTIRYYKCKEVGHMK</sequence>
<name>A0ABR2GBZ3_9ROSI</name>
<evidence type="ECO:0000313" key="2">
    <source>
        <dbReference type="EMBL" id="KAK8600442.1"/>
    </source>
</evidence>
<accession>A0ABR2GBZ3</accession>
<proteinExistence type="predicted"/>
<gene>
    <name evidence="2" type="ORF">V6N12_050296</name>
</gene>
<evidence type="ECO:0000256" key="1">
    <source>
        <dbReference type="SAM" id="MobiDB-lite"/>
    </source>
</evidence>
<reference evidence="2 3" key="1">
    <citation type="journal article" date="2024" name="G3 (Bethesda)">
        <title>Genome assembly of Hibiscus sabdariffa L. provides insights into metabolisms of medicinal natural products.</title>
        <authorList>
            <person name="Kim T."/>
        </authorList>
    </citation>
    <scope>NUCLEOTIDE SEQUENCE [LARGE SCALE GENOMIC DNA]</scope>
    <source>
        <strain evidence="2">TK-2024</strain>
        <tissue evidence="2">Old leaves</tissue>
    </source>
</reference>
<keyword evidence="3" id="KW-1185">Reference proteome</keyword>